<proteinExistence type="predicted"/>
<dbReference type="Proteomes" id="UP000231194">
    <property type="component" value="Unassembled WGS sequence"/>
</dbReference>
<dbReference type="OrthoDB" id="8239049at2"/>
<dbReference type="EMBL" id="PGVG01000008">
    <property type="protein sequence ID" value="PJG54832.1"/>
    <property type="molecule type" value="Genomic_DNA"/>
</dbReference>
<name>A0A2M8RAI3_9BRAD</name>
<gene>
    <name evidence="3" type="ORF">CVM73_12070</name>
</gene>
<keyword evidence="4" id="KW-1185">Reference proteome</keyword>
<feature type="compositionally biased region" description="Polar residues" evidence="1">
    <location>
        <begin position="66"/>
        <end position="75"/>
    </location>
</feature>
<organism evidence="3 4">
    <name type="scientific">Bradyrhizobium forestalis</name>
    <dbReference type="NCBI Taxonomy" id="1419263"/>
    <lineage>
        <taxon>Bacteria</taxon>
        <taxon>Pseudomonadati</taxon>
        <taxon>Pseudomonadota</taxon>
        <taxon>Alphaproteobacteria</taxon>
        <taxon>Hyphomicrobiales</taxon>
        <taxon>Nitrobacteraceae</taxon>
        <taxon>Bradyrhizobium</taxon>
    </lineage>
</organism>
<protein>
    <submittedName>
        <fullName evidence="3">Uncharacterized protein</fullName>
    </submittedName>
</protein>
<reference evidence="3 4" key="1">
    <citation type="submission" date="2017-11" db="EMBL/GenBank/DDBJ databases">
        <title>Bradyrhizobium forestalis sp. nov., an efficient nitrogen-fixing bacterium isolated from nodules of forest legume species in the Amazon.</title>
        <authorList>
            <person name="Costa E.M."/>
            <person name="Guimaraes A."/>
            <person name="Carvalho T.S."/>
            <person name="Rodrigues T.L."/>
            <person name="Ribeiro P.R.A."/>
            <person name="Lebbe L."/>
            <person name="Willems A."/>
            <person name="Moreira F.M.S."/>
        </authorList>
    </citation>
    <scope>NUCLEOTIDE SEQUENCE [LARGE SCALE GENOMIC DNA]</scope>
    <source>
        <strain evidence="3 4">INPA54B</strain>
    </source>
</reference>
<evidence type="ECO:0000256" key="2">
    <source>
        <dbReference type="SAM" id="SignalP"/>
    </source>
</evidence>
<evidence type="ECO:0000313" key="4">
    <source>
        <dbReference type="Proteomes" id="UP000231194"/>
    </source>
</evidence>
<accession>A0A2M8RAI3</accession>
<dbReference type="AlphaFoldDB" id="A0A2M8RAI3"/>
<sequence>MKLIQWPAFVVAGSLMAALASASLRAETTSVNNGSNSANITQSGDPAKTDKRVDTRPGYTHIEQRNGGNSATIIQRSKPGSPDGTDTEGGNTPNGPTAPDGTESDDERGPALTDSDVYRQVRKGASPQSQQTLDNLMKSLGLQKKM</sequence>
<keyword evidence="2" id="KW-0732">Signal</keyword>
<feature type="region of interest" description="Disordered" evidence="1">
    <location>
        <begin position="29"/>
        <end position="146"/>
    </location>
</feature>
<evidence type="ECO:0000313" key="3">
    <source>
        <dbReference type="EMBL" id="PJG54832.1"/>
    </source>
</evidence>
<feature type="compositionally biased region" description="Polar residues" evidence="1">
    <location>
        <begin position="29"/>
        <end position="44"/>
    </location>
</feature>
<evidence type="ECO:0000256" key="1">
    <source>
        <dbReference type="SAM" id="MobiDB-lite"/>
    </source>
</evidence>
<comment type="caution">
    <text evidence="3">The sequence shown here is derived from an EMBL/GenBank/DDBJ whole genome shotgun (WGS) entry which is preliminary data.</text>
</comment>
<feature type="signal peptide" evidence="2">
    <location>
        <begin position="1"/>
        <end position="26"/>
    </location>
</feature>
<feature type="chain" id="PRO_5014967627" evidence="2">
    <location>
        <begin position="27"/>
        <end position="146"/>
    </location>
</feature>